<evidence type="ECO:0000313" key="3">
    <source>
        <dbReference type="Proteomes" id="UP000258997"/>
    </source>
</evidence>
<dbReference type="EMBL" id="MH588544">
    <property type="protein sequence ID" value="AXQ68526.1"/>
    <property type="molecule type" value="Genomic_DNA"/>
</dbReference>
<protein>
    <submittedName>
        <fullName evidence="1">Uncharacterized protein</fullName>
    </submittedName>
</protein>
<dbReference type="Proteomes" id="UP000258997">
    <property type="component" value="Segment"/>
</dbReference>
<gene>
    <name evidence="1" type="ORF">CcrBL10_gp004</name>
    <name evidence="2" type="ORF">CcrBL10_gp322</name>
</gene>
<evidence type="ECO:0000313" key="2">
    <source>
        <dbReference type="EMBL" id="AXQ68526.1"/>
    </source>
</evidence>
<sequence>MSRLTGYNVNGTGFKGGAVPPVPAQGMTGHADGLNLWVPAREHVAALLPHRWRAAFARAVFWYDKHDNAKPARADLYDSRGRYLTQVWAHPVFAD</sequence>
<organism evidence="1 3">
    <name type="scientific">Caulobacter phage CcrBL10</name>
    <dbReference type="NCBI Taxonomy" id="2283269"/>
    <lineage>
        <taxon>Viruses</taxon>
        <taxon>Duplodnaviria</taxon>
        <taxon>Heunggongvirae</taxon>
        <taxon>Uroviricota</taxon>
        <taxon>Caudoviricetes</taxon>
        <taxon>Jeanschmidtviridae</taxon>
        <taxon>Poindextervirus</taxon>
        <taxon>Poindextervirus BL10</taxon>
    </lineage>
</organism>
<name>A0A385EBU6_9CAUD</name>
<proteinExistence type="predicted"/>
<evidence type="ECO:0000313" key="1">
    <source>
        <dbReference type="EMBL" id="AXQ68208.1"/>
    </source>
</evidence>
<keyword evidence="3" id="KW-1185">Reference proteome</keyword>
<dbReference type="EMBL" id="MH588544">
    <property type="protein sequence ID" value="AXQ68208.1"/>
    <property type="molecule type" value="Genomic_DNA"/>
</dbReference>
<reference evidence="1 3" key="1">
    <citation type="submission" date="2018-07" db="EMBL/GenBank/DDBJ databases">
        <title>Giant CbK-like Caulobacter bacteriophages have genetically divergent genomes.</title>
        <authorList>
            <person name="Wilson K.M."/>
            <person name="Ely B."/>
        </authorList>
    </citation>
    <scope>NUCLEOTIDE SEQUENCE [LARGE SCALE GENOMIC DNA]</scope>
</reference>
<accession>A0A385EBU6</accession>